<dbReference type="OrthoDB" id="9793489at2"/>
<dbReference type="Gene3D" id="3.40.710.10">
    <property type="entry name" value="DD-peptidase/beta-lactamase superfamily"/>
    <property type="match status" value="1"/>
</dbReference>
<dbReference type="KEGG" id="fat:DVK85_03890"/>
<evidence type="ECO:0000313" key="2">
    <source>
        <dbReference type="EMBL" id="AXG73418.1"/>
    </source>
</evidence>
<name>A0A345HA08_9FLAO</name>
<dbReference type="PANTHER" id="PTHR46825:SF9">
    <property type="entry name" value="BETA-LACTAMASE-RELATED DOMAIN-CONTAINING PROTEIN"/>
    <property type="match status" value="1"/>
</dbReference>
<dbReference type="InterPro" id="IPR012338">
    <property type="entry name" value="Beta-lactam/transpept-like"/>
</dbReference>
<dbReference type="InterPro" id="IPR050491">
    <property type="entry name" value="AmpC-like"/>
</dbReference>
<proteinExistence type="predicted"/>
<accession>A0A345HA08</accession>
<dbReference type="EMBL" id="CP031188">
    <property type="protein sequence ID" value="AXG73418.1"/>
    <property type="molecule type" value="Genomic_DNA"/>
</dbReference>
<evidence type="ECO:0000313" key="3">
    <source>
        <dbReference type="Proteomes" id="UP000253951"/>
    </source>
</evidence>
<feature type="domain" description="Beta-lactamase-related" evidence="1">
    <location>
        <begin position="44"/>
        <end position="330"/>
    </location>
</feature>
<dbReference type="Pfam" id="PF00144">
    <property type="entry name" value="Beta-lactamase"/>
    <property type="match status" value="1"/>
</dbReference>
<dbReference type="Proteomes" id="UP000253951">
    <property type="component" value="Chromosome"/>
</dbReference>
<dbReference type="RefSeq" id="WP_114677179.1">
    <property type="nucleotide sequence ID" value="NZ_CP031188.1"/>
</dbReference>
<dbReference type="GO" id="GO:0016787">
    <property type="term" value="F:hydrolase activity"/>
    <property type="evidence" value="ECO:0007669"/>
    <property type="project" value="UniProtKB-KW"/>
</dbReference>
<evidence type="ECO:0000259" key="1">
    <source>
        <dbReference type="Pfam" id="PF00144"/>
    </source>
</evidence>
<keyword evidence="2" id="KW-0378">Hydrolase</keyword>
<dbReference type="InterPro" id="IPR001466">
    <property type="entry name" value="Beta-lactam-related"/>
</dbReference>
<protein>
    <submittedName>
        <fullName evidence="2">Class A beta-lactamase-related serine hydrolase</fullName>
    </submittedName>
</protein>
<keyword evidence="3" id="KW-1185">Reference proteome</keyword>
<dbReference type="SUPFAM" id="SSF56601">
    <property type="entry name" value="beta-lactamase/transpeptidase-like"/>
    <property type="match status" value="1"/>
</dbReference>
<dbReference type="PANTHER" id="PTHR46825">
    <property type="entry name" value="D-ALANYL-D-ALANINE-CARBOXYPEPTIDASE/ENDOPEPTIDASE AMPH"/>
    <property type="match status" value="1"/>
</dbReference>
<sequence length="438" mass="49795">MKKYLFILFTASTAIATYAQSEPKFQKIDSVLTYFTTNDKFMGSVTIREKDKIVFEKAYGYADLENKVKANVDTKYKIGSITKMFTSSIIFQLIEEKKLTLDTKLAEYYPQIKNADSISIKNLLNHSSGIYNFTNDSLFMDYVETPQTRKAMLQRITDYGSVFNPNEKADYSNSNYLLLGYIIEDITNKRYKDVVNERIIKKLKLKNTYYYGKINPKRNEAYSYSLDGDSWLKREEWHESVTFAAGALQSTPTDLTKFIRALFEGDIIKKESLEEMKTMDFGYGKGVFIFPFGERRFYGHNGGIEGFSSVLGYYPKDELSIAMTVNGEGYDSNQILIGVLSSYYKVPYRLPNLKTAQVTQETLKSYEGTYASPTIPLKITIKLVGDQLTAQATGQGAFPLNPLSDTEFNFEPAGIIISFKENGFAIHQGGTVNEFTKE</sequence>
<gene>
    <name evidence="2" type="ORF">DVK85_03890</name>
</gene>
<organism evidence="2 3">
    <name type="scientific">Flavobacterium arcticum</name>
    <dbReference type="NCBI Taxonomy" id="1784713"/>
    <lineage>
        <taxon>Bacteria</taxon>
        <taxon>Pseudomonadati</taxon>
        <taxon>Bacteroidota</taxon>
        <taxon>Flavobacteriia</taxon>
        <taxon>Flavobacteriales</taxon>
        <taxon>Flavobacteriaceae</taxon>
        <taxon>Flavobacterium</taxon>
    </lineage>
</organism>
<reference evidence="2 3" key="1">
    <citation type="submission" date="2018-07" db="EMBL/GenBank/DDBJ databases">
        <title>Complete genome sequence of Flavobacterium arcticum type strain SM1502T.</title>
        <authorList>
            <person name="Li Y."/>
            <person name="Li D.-D."/>
        </authorList>
    </citation>
    <scope>NUCLEOTIDE SEQUENCE [LARGE SCALE GENOMIC DNA]</scope>
    <source>
        <strain evidence="2 3">SM1502</strain>
    </source>
</reference>
<dbReference type="AlphaFoldDB" id="A0A345HA08"/>